<name>A0A1H0ANT4_9FIRM</name>
<keyword evidence="2" id="KW-1185">Reference proteome</keyword>
<evidence type="ECO:0000313" key="1">
    <source>
        <dbReference type="EMBL" id="SDN34556.1"/>
    </source>
</evidence>
<dbReference type="AlphaFoldDB" id="A0A1H0ANT4"/>
<gene>
    <name evidence="1" type="ORF">SAMN05660299_02554</name>
</gene>
<proteinExistence type="predicted"/>
<protein>
    <submittedName>
        <fullName evidence="1">Uncharacterized protein</fullName>
    </submittedName>
</protein>
<dbReference type="STRING" id="349095.SAMN05660299_02554"/>
<dbReference type="EMBL" id="FNHQ01000040">
    <property type="protein sequence ID" value="SDN34556.1"/>
    <property type="molecule type" value="Genomic_DNA"/>
</dbReference>
<evidence type="ECO:0000313" key="2">
    <source>
        <dbReference type="Proteomes" id="UP000199309"/>
    </source>
</evidence>
<organism evidence="1 2">
    <name type="scientific">Megasphaera paucivorans</name>
    <dbReference type="NCBI Taxonomy" id="349095"/>
    <lineage>
        <taxon>Bacteria</taxon>
        <taxon>Bacillati</taxon>
        <taxon>Bacillota</taxon>
        <taxon>Negativicutes</taxon>
        <taxon>Veillonellales</taxon>
        <taxon>Veillonellaceae</taxon>
        <taxon>Megasphaera</taxon>
    </lineage>
</organism>
<dbReference type="Proteomes" id="UP000199309">
    <property type="component" value="Unassembled WGS sequence"/>
</dbReference>
<accession>A0A1H0ANT4</accession>
<reference evidence="1 2" key="1">
    <citation type="submission" date="2016-10" db="EMBL/GenBank/DDBJ databases">
        <authorList>
            <person name="de Groot N.N."/>
        </authorList>
    </citation>
    <scope>NUCLEOTIDE SEQUENCE [LARGE SCALE GENOMIC DNA]</scope>
    <source>
        <strain evidence="1 2">DSM 16981</strain>
    </source>
</reference>
<sequence>MIENRRSINNVAPKMNQKLYKQLVIAMVITTVGGANVGAADTCQYGGSRYSAGG</sequence>